<accession>A0A916KQB9</accession>
<reference evidence="2 3" key="1">
    <citation type="journal article" date="2013" name="J. Virol.">
        <title>New Insights into the Evolution of Entomopoxvirinae from the Complete Genome Sequences of Four Entomopoxviruses Infecting Adoxophyes honmai, Choristoneura biennis, Choristoneura rosaceana, and Mythimna separata.</title>
        <authorList>
            <person name="Theze J."/>
            <person name="Takatsuka J."/>
            <person name="Li Z."/>
            <person name="Gallais J."/>
            <person name="Doucet D."/>
            <person name="Arif B."/>
            <person name="Nakai M."/>
            <person name="Herniou E.A."/>
        </authorList>
    </citation>
    <scope>NUCLEOTIDE SEQUENCE [LARGE SCALE GENOMIC DNA]</scope>
</reference>
<dbReference type="KEGG" id="vg:15613799"/>
<protein>
    <submittedName>
        <fullName evidence="2">Uncharacterized protein</fullName>
    </submittedName>
</protein>
<evidence type="ECO:0000313" key="2">
    <source>
        <dbReference type="EMBL" id="CCU56375.1"/>
    </source>
</evidence>
<dbReference type="SUPFAM" id="SSF52058">
    <property type="entry name" value="L domain-like"/>
    <property type="match status" value="1"/>
</dbReference>
<keyword evidence="1" id="KW-0472">Membrane</keyword>
<keyword evidence="3" id="KW-1185">Reference proteome</keyword>
<keyword evidence="1" id="KW-0812">Transmembrane</keyword>
<evidence type="ECO:0000313" key="3">
    <source>
        <dbReference type="Proteomes" id="UP000792671"/>
    </source>
</evidence>
<dbReference type="GeneID" id="15613799"/>
<evidence type="ECO:0000256" key="1">
    <source>
        <dbReference type="SAM" id="Phobius"/>
    </source>
</evidence>
<feature type="transmembrane region" description="Helical" evidence="1">
    <location>
        <begin position="223"/>
        <end position="249"/>
    </location>
</feature>
<sequence length="262" mass="31013">MHLQYILLLCVIPIVFSEKCKIINLYKNMYLNNICKEIINYTNICIYADLSEVKNIFPNICPTYLLSSYKWLHTKFDNIELYNTNIITNNISIDLKKINTNILKISNNNITQLRILGDVYVKYLYLDGNRINNIEVNNYNSIQYLYLNSSYMNNTFIDELINLSNLKYINYANNYIYGYMNFKTIDYKNLTINLSNNSIVSNIEYEHLKIIYDANNKFIYSNIYVIMCIIGIIIILLITCILAIIIKLYRSKYAYYNTKENL</sequence>
<gene>
    <name evidence="2" type="ORF">MYSEV_177</name>
</gene>
<dbReference type="InterPro" id="IPR032675">
    <property type="entry name" value="LRR_dom_sf"/>
</dbReference>
<dbReference type="Proteomes" id="UP000792671">
    <property type="component" value="Genome"/>
</dbReference>
<proteinExistence type="predicted"/>
<name>A0A916KQB9_9POXV</name>
<dbReference type="Gene3D" id="3.80.10.10">
    <property type="entry name" value="Ribonuclease Inhibitor"/>
    <property type="match status" value="1"/>
</dbReference>
<keyword evidence="1" id="KW-1133">Transmembrane helix</keyword>
<dbReference type="EMBL" id="HF679134">
    <property type="protein sequence ID" value="CCU56375.1"/>
    <property type="molecule type" value="Genomic_DNA"/>
</dbReference>
<organism evidence="2 3">
    <name type="scientific">Mythimna separata entomopoxvirus 'L'</name>
    <dbReference type="NCBI Taxonomy" id="1293572"/>
    <lineage>
        <taxon>Viruses</taxon>
        <taxon>Varidnaviria</taxon>
        <taxon>Bamfordvirae</taxon>
        <taxon>Nucleocytoviricota</taxon>
        <taxon>Pokkesviricetes</taxon>
        <taxon>Chitovirales</taxon>
        <taxon>Poxviridae</taxon>
        <taxon>Entomopoxvirinae</taxon>
        <taxon>Betaentomopoxvirus</taxon>
        <taxon>Betaentomopoxvirus mseparata</taxon>
        <taxon>Mythimna separata entomopoxvirus</taxon>
    </lineage>
</organism>
<dbReference type="RefSeq" id="YP_008003694.1">
    <property type="nucleotide sequence ID" value="NC_021246.1"/>
</dbReference>